<feature type="compositionally biased region" description="Basic and acidic residues" evidence="11">
    <location>
        <begin position="33"/>
        <end position="56"/>
    </location>
</feature>
<dbReference type="EMBL" id="JAIWYP010000003">
    <property type="protein sequence ID" value="KAH3848497.1"/>
    <property type="molecule type" value="Genomic_DNA"/>
</dbReference>
<evidence type="ECO:0000256" key="6">
    <source>
        <dbReference type="ARBA" id="ARBA00022824"/>
    </source>
</evidence>
<evidence type="ECO:0000256" key="9">
    <source>
        <dbReference type="ARBA" id="ARBA00023180"/>
    </source>
</evidence>
<evidence type="ECO:0000313" key="13">
    <source>
        <dbReference type="Proteomes" id="UP000828390"/>
    </source>
</evidence>
<dbReference type="GO" id="GO:0005794">
    <property type="term" value="C:Golgi apparatus"/>
    <property type="evidence" value="ECO:0007669"/>
    <property type="project" value="TreeGrafter"/>
</dbReference>
<evidence type="ECO:0000256" key="2">
    <source>
        <dbReference type="ARBA" id="ARBA00007984"/>
    </source>
</evidence>
<comment type="similarity">
    <text evidence="2">Belongs to the TMEM214 family.</text>
</comment>
<comment type="subcellular location">
    <subcellularLocation>
        <location evidence="1">Endoplasmic reticulum membrane</location>
        <topology evidence="1">Multi-pass membrane protein</topology>
    </subcellularLocation>
</comment>
<keyword evidence="9" id="KW-0325">Glycoprotein</keyword>
<comment type="caution">
    <text evidence="12">The sequence shown here is derived from an EMBL/GenBank/DDBJ whole genome shotgun (WGS) entry which is preliminary data.</text>
</comment>
<evidence type="ECO:0000256" key="1">
    <source>
        <dbReference type="ARBA" id="ARBA00004477"/>
    </source>
</evidence>
<keyword evidence="7" id="KW-1133">Transmembrane helix</keyword>
<keyword evidence="8" id="KW-0472">Membrane</keyword>
<evidence type="ECO:0000256" key="11">
    <source>
        <dbReference type="SAM" id="MobiDB-lite"/>
    </source>
</evidence>
<evidence type="ECO:0000256" key="4">
    <source>
        <dbReference type="ARBA" id="ARBA00022692"/>
    </source>
</evidence>
<keyword evidence="5" id="KW-0053">Apoptosis</keyword>
<reference evidence="12" key="1">
    <citation type="journal article" date="2019" name="bioRxiv">
        <title>The Genome of the Zebra Mussel, Dreissena polymorpha: A Resource for Invasive Species Research.</title>
        <authorList>
            <person name="McCartney M.A."/>
            <person name="Auch B."/>
            <person name="Kono T."/>
            <person name="Mallez S."/>
            <person name="Zhang Y."/>
            <person name="Obille A."/>
            <person name="Becker A."/>
            <person name="Abrahante J.E."/>
            <person name="Garbe J."/>
            <person name="Badalamenti J.P."/>
            <person name="Herman A."/>
            <person name="Mangelson H."/>
            <person name="Liachko I."/>
            <person name="Sullivan S."/>
            <person name="Sone E.D."/>
            <person name="Koren S."/>
            <person name="Silverstein K.A.T."/>
            <person name="Beckman K.B."/>
            <person name="Gohl D.M."/>
        </authorList>
    </citation>
    <scope>NUCLEOTIDE SEQUENCE</scope>
    <source>
        <strain evidence="12">Duluth1</strain>
        <tissue evidence="12">Whole animal</tissue>
    </source>
</reference>
<dbReference type="GO" id="GO:0005789">
    <property type="term" value="C:endoplasmic reticulum membrane"/>
    <property type="evidence" value="ECO:0007669"/>
    <property type="project" value="UniProtKB-SubCell"/>
</dbReference>
<reference evidence="12" key="2">
    <citation type="submission" date="2020-11" db="EMBL/GenBank/DDBJ databases">
        <authorList>
            <person name="McCartney M.A."/>
            <person name="Auch B."/>
            <person name="Kono T."/>
            <person name="Mallez S."/>
            <person name="Becker A."/>
            <person name="Gohl D.M."/>
            <person name="Silverstein K.A.T."/>
            <person name="Koren S."/>
            <person name="Bechman K.B."/>
            <person name="Herman A."/>
            <person name="Abrahante J.E."/>
            <person name="Garbe J."/>
        </authorList>
    </citation>
    <scope>NUCLEOTIDE SEQUENCE</scope>
    <source>
        <strain evidence="12">Duluth1</strain>
        <tissue evidence="12">Whole animal</tissue>
    </source>
</reference>
<evidence type="ECO:0000256" key="10">
    <source>
        <dbReference type="ARBA" id="ARBA00024938"/>
    </source>
</evidence>
<keyword evidence="13" id="KW-1185">Reference proteome</keyword>
<name>A0A9D4KYI2_DREPO</name>
<keyword evidence="4" id="KW-0812">Transmembrane</keyword>
<keyword evidence="6" id="KW-0256">Endoplasmic reticulum</keyword>
<sequence length="318" mass="35343">MASTSNWSVVGKPKKGKGPNKSSTIYDAFVQKEQQRYEKRQQEKFADKIEAGKEPNGKGISDGVAKKKTHKPKKTEQVPRKQPFEDAIKLITEEDLRSVLLQSKGHFPEKPDLWLKDLVTYMNMKLENCIETDKYLQKDNTDFPASSLKKNCTKVITPVLAECTLATLDNVLFFCVNTMLDEAQNGAATFGFRIFIQLLVRSNPEAMLTRIQQHGLVFESHGLVFESHGIVFESHGIGKVSATKHGLVFESCAVLGHLGNALSVILTISNDDRGAGEIKMKEYFTLLDMTYGSGALSGDIQARLQALYPQIEVGCGMH</sequence>
<organism evidence="12 13">
    <name type="scientific">Dreissena polymorpha</name>
    <name type="common">Zebra mussel</name>
    <name type="synonym">Mytilus polymorpha</name>
    <dbReference type="NCBI Taxonomy" id="45954"/>
    <lineage>
        <taxon>Eukaryota</taxon>
        <taxon>Metazoa</taxon>
        <taxon>Spiralia</taxon>
        <taxon>Lophotrochozoa</taxon>
        <taxon>Mollusca</taxon>
        <taxon>Bivalvia</taxon>
        <taxon>Autobranchia</taxon>
        <taxon>Heteroconchia</taxon>
        <taxon>Euheterodonta</taxon>
        <taxon>Imparidentia</taxon>
        <taxon>Neoheterodontei</taxon>
        <taxon>Myida</taxon>
        <taxon>Dreissenoidea</taxon>
        <taxon>Dreissenidae</taxon>
        <taxon>Dreissena</taxon>
    </lineage>
</organism>
<dbReference type="PANTHER" id="PTHR13448:SF0">
    <property type="entry name" value="TRANSMEMBRANE PROTEIN 214"/>
    <property type="match status" value="1"/>
</dbReference>
<proteinExistence type="inferred from homology"/>
<evidence type="ECO:0000313" key="12">
    <source>
        <dbReference type="EMBL" id="KAH3848497.1"/>
    </source>
</evidence>
<dbReference type="Pfam" id="PF10151">
    <property type="entry name" value="TMEM214"/>
    <property type="match status" value="1"/>
</dbReference>
<dbReference type="GO" id="GO:0006915">
    <property type="term" value="P:apoptotic process"/>
    <property type="evidence" value="ECO:0007669"/>
    <property type="project" value="UniProtKB-KW"/>
</dbReference>
<dbReference type="Proteomes" id="UP000828390">
    <property type="component" value="Unassembled WGS sequence"/>
</dbReference>
<accession>A0A9D4KYI2</accession>
<protein>
    <submittedName>
        <fullName evidence="12">Uncharacterized protein</fullName>
    </submittedName>
</protein>
<comment type="function">
    <text evidence="10">Critical mediator, in cooperation with CASP4, of endoplasmic reticulum-stress induced apoptosis. Required or the activation of CASP4 following endoplasmic reticulum stress.</text>
</comment>
<feature type="region of interest" description="Disordered" evidence="11">
    <location>
        <begin position="1"/>
        <end position="81"/>
    </location>
</feature>
<evidence type="ECO:0000256" key="7">
    <source>
        <dbReference type="ARBA" id="ARBA00022989"/>
    </source>
</evidence>
<comment type="subunit">
    <text evidence="3">Constitutively interacts with CASP4; required for the localization of procaspase 4 to the ER.</text>
</comment>
<evidence type="ECO:0000256" key="8">
    <source>
        <dbReference type="ARBA" id="ARBA00023136"/>
    </source>
</evidence>
<dbReference type="InterPro" id="IPR019308">
    <property type="entry name" value="TMEM214"/>
</dbReference>
<dbReference type="AlphaFoldDB" id="A0A9D4KYI2"/>
<gene>
    <name evidence="12" type="ORF">DPMN_090864</name>
</gene>
<evidence type="ECO:0000256" key="3">
    <source>
        <dbReference type="ARBA" id="ARBA00011720"/>
    </source>
</evidence>
<evidence type="ECO:0000256" key="5">
    <source>
        <dbReference type="ARBA" id="ARBA00022703"/>
    </source>
</evidence>
<dbReference type="PANTHER" id="PTHR13448">
    <property type="entry name" value="TRANSMEMBRANE PROTEIN 214"/>
    <property type="match status" value="1"/>
</dbReference>